<name>I0IQI5_LEPFC</name>
<reference evidence="2" key="2">
    <citation type="submission" date="2012-03" db="EMBL/GenBank/DDBJ databases">
        <title>The complete genome sequence of the pioneer microbe on fresh volcanic deposit, Leptospirillum ferrooxidans strain C2-3.</title>
        <authorList>
            <person name="Fujimura R."/>
            <person name="Sato Y."/>
            <person name="Nishizawa T."/>
            <person name="Nanba K."/>
            <person name="Oshima K."/>
            <person name="Hattori M."/>
            <person name="Kamijo T."/>
            <person name="Ohta H."/>
        </authorList>
    </citation>
    <scope>NUCLEOTIDE SEQUENCE [LARGE SCALE GENOMIC DNA]</scope>
    <source>
        <strain evidence="2">C2-3</strain>
    </source>
</reference>
<dbReference type="EMBL" id="AP012342">
    <property type="protein sequence ID" value="BAM07534.1"/>
    <property type="molecule type" value="Genomic_DNA"/>
</dbReference>
<keyword evidence="2" id="KW-1185">Reference proteome</keyword>
<evidence type="ECO:0000313" key="1">
    <source>
        <dbReference type="EMBL" id="BAM07534.1"/>
    </source>
</evidence>
<reference evidence="1 2" key="1">
    <citation type="journal article" date="2012" name="J. Bacteriol.">
        <title>Complete Genome Sequence of Leptospirillum ferrooxidans Strain C2-3, Isolated from a Fresh Volcanic Ash Deposit on the Island of Miyake, Japan.</title>
        <authorList>
            <person name="Fujimura R."/>
            <person name="Sato Y."/>
            <person name="Nishizawa T."/>
            <person name="Oshima K."/>
            <person name="Kim S.-W."/>
            <person name="Hattori M."/>
            <person name="Kamijo T."/>
            <person name="Ohta H."/>
        </authorList>
    </citation>
    <scope>NUCLEOTIDE SEQUENCE [LARGE SCALE GENOMIC DNA]</scope>
    <source>
        <strain evidence="1 2">C2-3</strain>
    </source>
</reference>
<dbReference type="HOGENOM" id="CLU_2554119_0_0_0"/>
<dbReference type="OrthoDB" id="9812963at2"/>
<proteinExistence type="predicted"/>
<evidence type="ECO:0000313" key="2">
    <source>
        <dbReference type="Proteomes" id="UP000007382"/>
    </source>
</evidence>
<dbReference type="PATRIC" id="fig|1162668.3.peg.2210"/>
<dbReference type="RefSeq" id="WP_014450018.1">
    <property type="nucleotide sequence ID" value="NC_017094.1"/>
</dbReference>
<organism evidence="1 2">
    <name type="scientific">Leptospirillum ferrooxidans (strain C2-3)</name>
    <dbReference type="NCBI Taxonomy" id="1162668"/>
    <lineage>
        <taxon>Bacteria</taxon>
        <taxon>Pseudomonadati</taxon>
        <taxon>Nitrospirota</taxon>
        <taxon>Nitrospiria</taxon>
        <taxon>Nitrospirales</taxon>
        <taxon>Nitrospiraceae</taxon>
        <taxon>Leptospirillum</taxon>
    </lineage>
</organism>
<gene>
    <name evidence="1" type="ordered locus">LFE_1856</name>
</gene>
<dbReference type="AlphaFoldDB" id="I0IQI5"/>
<dbReference type="Proteomes" id="UP000007382">
    <property type="component" value="Chromosome"/>
</dbReference>
<dbReference type="KEGG" id="lfc:LFE_1856"/>
<sequence length="82" mass="9387">MNPAKVARVAAYDLAILEWKKARMLSDMASRSAIGSGGVDTMGSREDWDRWQAAINTEMDLWVDLREAWESLHSEDPRKMNF</sequence>
<dbReference type="STRING" id="1162668.LFE_1856"/>
<protein>
    <submittedName>
        <fullName evidence="1">Uncharacterized protein</fullName>
    </submittedName>
</protein>
<accession>I0IQI5</accession>